<dbReference type="AlphaFoldDB" id="A0AAW4KW37"/>
<evidence type="ECO:0000256" key="1">
    <source>
        <dbReference type="SAM" id="MobiDB-lite"/>
    </source>
</evidence>
<comment type="caution">
    <text evidence="3">The sequence shown here is derived from an EMBL/GenBank/DDBJ whole genome shotgun (WGS) entry which is preliminary data.</text>
</comment>
<reference evidence="3 4" key="1">
    <citation type="submission" date="2021-05" db="EMBL/GenBank/DDBJ databases">
        <title>The draft genome of Geobacter pelophilus DSM 12255.</title>
        <authorList>
            <person name="Xu Z."/>
            <person name="Masuda Y."/>
            <person name="Itoh H."/>
            <person name="Senoo K."/>
        </authorList>
    </citation>
    <scope>NUCLEOTIDE SEQUENCE [LARGE SCALE GENOMIC DNA]</scope>
    <source>
        <strain evidence="3 4">DSM 12255</strain>
    </source>
</reference>
<protein>
    <submittedName>
        <fullName evidence="3">PEP-CTERM sorting domain-containing protein</fullName>
    </submittedName>
</protein>
<evidence type="ECO:0000313" key="3">
    <source>
        <dbReference type="EMBL" id="MBT0662899.1"/>
    </source>
</evidence>
<organism evidence="3 4">
    <name type="scientific">Geoanaerobacter pelophilus</name>
    <dbReference type="NCBI Taxonomy" id="60036"/>
    <lineage>
        <taxon>Bacteria</taxon>
        <taxon>Pseudomonadati</taxon>
        <taxon>Thermodesulfobacteriota</taxon>
        <taxon>Desulfuromonadia</taxon>
        <taxon>Geobacterales</taxon>
        <taxon>Geobacteraceae</taxon>
        <taxon>Geoanaerobacter</taxon>
    </lineage>
</organism>
<dbReference type="EMBL" id="JAHCVJ010000001">
    <property type="protein sequence ID" value="MBT0662899.1"/>
    <property type="molecule type" value="Genomic_DNA"/>
</dbReference>
<sequence length="283" mass="31551">MPHRKRSNVKRYRSSFIKGFGISVAMVLAVVTIVIFVKSLSAKDNVTTKERSKQIALSEVKEPDASSEIGGTYYGLCKKNSIRTIEDFRRTVERDVILSNHFAGFNWENAKLGKLDKEAWTYVSYRRGNTIKRTSKPVRLPEGDGYISDGVRTVRTFCCNDYVIAPPPVDISMVMSPKPNECVDAPPQKATKSAERVDGPPLQLSSGAPVEESVGAIPEQLEKVTFYNVPYEHHDVPYKVYSSPRHGHVATPEPGTMYLMGGGIAVIALMRLMRRMGEDKKPL</sequence>
<keyword evidence="2" id="KW-1133">Transmembrane helix</keyword>
<dbReference type="Proteomes" id="UP000811899">
    <property type="component" value="Unassembled WGS sequence"/>
</dbReference>
<feature type="region of interest" description="Disordered" evidence="1">
    <location>
        <begin position="184"/>
        <end position="209"/>
    </location>
</feature>
<keyword evidence="2" id="KW-0472">Membrane</keyword>
<feature type="transmembrane region" description="Helical" evidence="2">
    <location>
        <begin position="20"/>
        <end position="37"/>
    </location>
</feature>
<dbReference type="RefSeq" id="WP_214169691.1">
    <property type="nucleotide sequence ID" value="NZ_JAHCVJ010000001.1"/>
</dbReference>
<keyword evidence="4" id="KW-1185">Reference proteome</keyword>
<evidence type="ECO:0000313" key="4">
    <source>
        <dbReference type="Proteomes" id="UP000811899"/>
    </source>
</evidence>
<accession>A0AAW4KW37</accession>
<gene>
    <name evidence="3" type="ORF">KI809_01195</name>
</gene>
<evidence type="ECO:0000256" key="2">
    <source>
        <dbReference type="SAM" id="Phobius"/>
    </source>
</evidence>
<keyword evidence="2" id="KW-0812">Transmembrane</keyword>
<proteinExistence type="predicted"/>
<name>A0AAW4KW37_9BACT</name>